<evidence type="ECO:0000313" key="2">
    <source>
        <dbReference type="Proteomes" id="UP001500416"/>
    </source>
</evidence>
<dbReference type="EMBL" id="BAAABU010000016">
    <property type="protein sequence ID" value="GAA0248462.1"/>
    <property type="molecule type" value="Genomic_DNA"/>
</dbReference>
<dbReference type="Proteomes" id="UP001500416">
    <property type="component" value="Unassembled WGS sequence"/>
</dbReference>
<reference evidence="2" key="1">
    <citation type="journal article" date="2019" name="Int. J. Syst. Evol. Microbiol.">
        <title>The Global Catalogue of Microorganisms (GCM) 10K type strain sequencing project: providing services to taxonomists for standard genome sequencing and annotation.</title>
        <authorList>
            <consortium name="The Broad Institute Genomics Platform"/>
            <consortium name="The Broad Institute Genome Sequencing Center for Infectious Disease"/>
            <person name="Wu L."/>
            <person name="Ma J."/>
        </authorList>
    </citation>
    <scope>NUCLEOTIDE SEQUENCE [LARGE SCALE GENOMIC DNA]</scope>
    <source>
        <strain evidence="2">JCM 3380</strain>
    </source>
</reference>
<proteinExistence type="predicted"/>
<comment type="caution">
    <text evidence="1">The sequence shown here is derived from an EMBL/GenBank/DDBJ whole genome shotgun (WGS) entry which is preliminary data.</text>
</comment>
<evidence type="ECO:0000313" key="1">
    <source>
        <dbReference type="EMBL" id="GAA0248462.1"/>
    </source>
</evidence>
<name>A0ABP3E047_9PSEU</name>
<dbReference type="RefSeq" id="WP_343936852.1">
    <property type="nucleotide sequence ID" value="NZ_BAAABU010000016.1"/>
</dbReference>
<gene>
    <name evidence="1" type="ORF">GCM10010492_55410</name>
</gene>
<protein>
    <submittedName>
        <fullName evidence="1">Uncharacterized protein</fullName>
    </submittedName>
</protein>
<sequence>MFLTVEYGGANGNAKPQGMPADESREGALRLLTGAASRLPCPNTGC</sequence>
<accession>A0ABP3E047</accession>
<organism evidence="1 2">
    <name type="scientific">Saccharothrix mutabilis subsp. mutabilis</name>
    <dbReference type="NCBI Taxonomy" id="66855"/>
    <lineage>
        <taxon>Bacteria</taxon>
        <taxon>Bacillati</taxon>
        <taxon>Actinomycetota</taxon>
        <taxon>Actinomycetes</taxon>
        <taxon>Pseudonocardiales</taxon>
        <taxon>Pseudonocardiaceae</taxon>
        <taxon>Saccharothrix</taxon>
    </lineage>
</organism>
<keyword evidence="2" id="KW-1185">Reference proteome</keyword>